<feature type="domain" description="Response regulatory" evidence="8">
    <location>
        <begin position="3"/>
        <end position="116"/>
    </location>
</feature>
<keyword evidence="2" id="KW-0805">Transcription regulation</keyword>
<dbReference type="InterPro" id="IPR016032">
    <property type="entry name" value="Sig_transdc_resp-reg_C-effctor"/>
</dbReference>
<dbReference type="PANTHER" id="PTHR48111:SF26">
    <property type="entry name" value="STAGE 0 SPORULATION PROTEIN A HOMOLOG"/>
    <property type="match status" value="1"/>
</dbReference>
<dbReference type="PANTHER" id="PTHR48111">
    <property type="entry name" value="REGULATOR OF RPOS"/>
    <property type="match status" value="1"/>
</dbReference>
<dbReference type="Gene3D" id="3.40.50.2300">
    <property type="match status" value="1"/>
</dbReference>
<dbReference type="SUPFAM" id="SSF46894">
    <property type="entry name" value="C-terminal effector domain of the bipartite response regulators"/>
    <property type="match status" value="1"/>
</dbReference>
<evidence type="ECO:0000259" key="9">
    <source>
        <dbReference type="PROSITE" id="PS51755"/>
    </source>
</evidence>
<dbReference type="Pfam" id="PF00486">
    <property type="entry name" value="Trans_reg_C"/>
    <property type="match status" value="1"/>
</dbReference>
<dbReference type="SMART" id="SM00448">
    <property type="entry name" value="REC"/>
    <property type="match status" value="1"/>
</dbReference>
<keyword evidence="6" id="KW-0597">Phosphoprotein</keyword>
<feature type="DNA-binding region" description="OmpR/PhoB-type" evidence="7">
    <location>
        <begin position="130"/>
        <end position="229"/>
    </location>
</feature>
<feature type="domain" description="OmpR/PhoB-type" evidence="9">
    <location>
        <begin position="130"/>
        <end position="229"/>
    </location>
</feature>
<sequence>MQRILLIEDDKGISDMVAEYLLNEGFTVEQAFDGDSALRYFKEDTFDLVLLDIMIPFLDGMQVMKEIRRNSVVPILIISARDSESDKAMGLGFGADDYITKPFSLVELTARIKANLRRTTRYSQPQEDPDTKICYKELMLDTQGYEVYGDGKRIALTGKEFEILCLLAGHPQRIYTKEQIYSAVWKEPYYGEEHVINVHVNRLRSKLGEALPGRQYIRTVWGIGYRMEE</sequence>
<keyword evidence="11" id="KW-1185">Reference proteome</keyword>
<dbReference type="InterPro" id="IPR001867">
    <property type="entry name" value="OmpR/PhoB-type_DNA-bd"/>
</dbReference>
<evidence type="ECO:0000313" key="10">
    <source>
        <dbReference type="EMBL" id="UWP60580.1"/>
    </source>
</evidence>
<dbReference type="CDD" id="cd00383">
    <property type="entry name" value="trans_reg_C"/>
    <property type="match status" value="1"/>
</dbReference>
<dbReference type="RefSeq" id="WP_028530496.1">
    <property type="nucleotide sequence ID" value="NZ_CABLBR010000002.1"/>
</dbReference>
<evidence type="ECO:0000256" key="7">
    <source>
        <dbReference type="PROSITE-ProRule" id="PRU01091"/>
    </source>
</evidence>
<organism evidence="10 11">
    <name type="scientific">Ruminococcus gauvreauii</name>
    <dbReference type="NCBI Taxonomy" id="438033"/>
    <lineage>
        <taxon>Bacteria</taxon>
        <taxon>Bacillati</taxon>
        <taxon>Bacillota</taxon>
        <taxon>Clostridia</taxon>
        <taxon>Eubacteriales</taxon>
        <taxon>Oscillospiraceae</taxon>
        <taxon>Ruminococcus</taxon>
    </lineage>
</organism>
<dbReference type="Pfam" id="PF00072">
    <property type="entry name" value="Response_reg"/>
    <property type="match status" value="1"/>
</dbReference>
<dbReference type="SMART" id="SM00862">
    <property type="entry name" value="Trans_reg_C"/>
    <property type="match status" value="1"/>
</dbReference>
<dbReference type="SUPFAM" id="SSF52172">
    <property type="entry name" value="CheY-like"/>
    <property type="match status" value="1"/>
</dbReference>
<dbReference type="Gene3D" id="6.10.250.690">
    <property type="match status" value="1"/>
</dbReference>
<evidence type="ECO:0000256" key="6">
    <source>
        <dbReference type="PROSITE-ProRule" id="PRU00169"/>
    </source>
</evidence>
<evidence type="ECO:0000256" key="2">
    <source>
        <dbReference type="ARBA" id="ARBA00023015"/>
    </source>
</evidence>
<name>A0ABY5VJ09_9FIRM</name>
<dbReference type="PROSITE" id="PS50110">
    <property type="entry name" value="RESPONSE_REGULATORY"/>
    <property type="match status" value="1"/>
</dbReference>
<evidence type="ECO:0000256" key="1">
    <source>
        <dbReference type="ARBA" id="ARBA00018672"/>
    </source>
</evidence>
<keyword evidence="4" id="KW-0804">Transcription</keyword>
<dbReference type="Gene3D" id="1.10.10.10">
    <property type="entry name" value="Winged helix-like DNA-binding domain superfamily/Winged helix DNA-binding domain"/>
    <property type="match status" value="1"/>
</dbReference>
<dbReference type="InterPro" id="IPR011006">
    <property type="entry name" value="CheY-like_superfamily"/>
</dbReference>
<dbReference type="Proteomes" id="UP001060164">
    <property type="component" value="Chromosome"/>
</dbReference>
<evidence type="ECO:0000256" key="4">
    <source>
        <dbReference type="ARBA" id="ARBA00023163"/>
    </source>
</evidence>
<evidence type="ECO:0000256" key="5">
    <source>
        <dbReference type="ARBA" id="ARBA00024867"/>
    </source>
</evidence>
<dbReference type="InterPro" id="IPR036388">
    <property type="entry name" value="WH-like_DNA-bd_sf"/>
</dbReference>
<dbReference type="InterPro" id="IPR039420">
    <property type="entry name" value="WalR-like"/>
</dbReference>
<dbReference type="EMBL" id="CP102290">
    <property type="protein sequence ID" value="UWP60580.1"/>
    <property type="molecule type" value="Genomic_DNA"/>
</dbReference>
<keyword evidence="3 7" id="KW-0238">DNA-binding</keyword>
<dbReference type="PROSITE" id="PS51755">
    <property type="entry name" value="OMPR_PHOB"/>
    <property type="match status" value="1"/>
</dbReference>
<feature type="modified residue" description="4-aspartylphosphate" evidence="6">
    <location>
        <position position="52"/>
    </location>
</feature>
<evidence type="ECO:0000259" key="8">
    <source>
        <dbReference type="PROSITE" id="PS50110"/>
    </source>
</evidence>
<reference evidence="10" key="1">
    <citation type="journal article" date="2022" name="Cell">
        <title>Design, construction, and in vivo augmentation of a complex gut microbiome.</title>
        <authorList>
            <person name="Cheng A.G."/>
            <person name="Ho P.Y."/>
            <person name="Aranda-Diaz A."/>
            <person name="Jain S."/>
            <person name="Yu F.B."/>
            <person name="Meng X."/>
            <person name="Wang M."/>
            <person name="Iakiviak M."/>
            <person name="Nagashima K."/>
            <person name="Zhao A."/>
            <person name="Murugkar P."/>
            <person name="Patil A."/>
            <person name="Atabakhsh K."/>
            <person name="Weakley A."/>
            <person name="Yan J."/>
            <person name="Brumbaugh A.R."/>
            <person name="Higginbottom S."/>
            <person name="Dimas A."/>
            <person name="Shiver A.L."/>
            <person name="Deutschbauer A."/>
            <person name="Neff N."/>
            <person name="Sonnenburg J.L."/>
            <person name="Huang K.C."/>
            <person name="Fischbach M.A."/>
        </authorList>
    </citation>
    <scope>NUCLEOTIDE SEQUENCE</scope>
    <source>
        <strain evidence="10">DSM 19829</strain>
    </source>
</reference>
<dbReference type="InterPro" id="IPR001789">
    <property type="entry name" value="Sig_transdc_resp-reg_receiver"/>
</dbReference>
<evidence type="ECO:0000313" key="11">
    <source>
        <dbReference type="Proteomes" id="UP001060164"/>
    </source>
</evidence>
<gene>
    <name evidence="10" type="ORF">NQ502_06005</name>
</gene>
<proteinExistence type="predicted"/>
<comment type="function">
    <text evidence="5">May play the central regulatory role in sporulation. It may be an element of the effector pathway responsible for the activation of sporulation genes in response to nutritional stress. Spo0A may act in concert with spo0H (a sigma factor) to control the expression of some genes that are critical to the sporulation process.</text>
</comment>
<accession>A0ABY5VJ09</accession>
<evidence type="ECO:0000256" key="3">
    <source>
        <dbReference type="ARBA" id="ARBA00023125"/>
    </source>
</evidence>
<protein>
    <recommendedName>
        <fullName evidence="1">Stage 0 sporulation protein A homolog</fullName>
    </recommendedName>
</protein>